<protein>
    <submittedName>
        <fullName evidence="1">Uncharacterized protein</fullName>
    </submittedName>
</protein>
<dbReference type="AlphaFoldDB" id="A0A7G9YY27"/>
<reference evidence="1" key="1">
    <citation type="submission" date="2020-06" db="EMBL/GenBank/DDBJ databases">
        <title>Unique genomic features of the anaerobic methanotrophic archaea.</title>
        <authorList>
            <person name="Chadwick G.L."/>
            <person name="Skennerton C.T."/>
            <person name="Laso-Perez R."/>
            <person name="Leu A.O."/>
            <person name="Speth D.R."/>
            <person name="Yu H."/>
            <person name="Morgan-Lang C."/>
            <person name="Hatzenpichler R."/>
            <person name="Goudeau D."/>
            <person name="Malmstrom R."/>
            <person name="Brazelton W.J."/>
            <person name="Woyke T."/>
            <person name="Hallam S.J."/>
            <person name="Tyson G.W."/>
            <person name="Wegener G."/>
            <person name="Boetius A."/>
            <person name="Orphan V."/>
        </authorList>
    </citation>
    <scope>NUCLEOTIDE SEQUENCE</scope>
</reference>
<accession>A0A7G9YY27</accession>
<proteinExistence type="predicted"/>
<name>A0A7G9YY27_9EURY</name>
<sequence length="85" mass="9903">MVGEQLYTIYSKLKEIAEKEFGDIIKSTNFIGGKASAPNKLRLYFVDNSFLDVWLSEDGDYSYHWEHRAQRGLVHRQDNAPDHLE</sequence>
<dbReference type="InterPro" id="IPR045397">
    <property type="entry name" value="TumE-like"/>
</dbReference>
<dbReference type="EMBL" id="MT631525">
    <property type="protein sequence ID" value="QNO52911.1"/>
    <property type="molecule type" value="Genomic_DNA"/>
</dbReference>
<evidence type="ECO:0000313" key="1">
    <source>
        <dbReference type="EMBL" id="QNO52911.1"/>
    </source>
</evidence>
<gene>
    <name evidence="1" type="ORF">PANBHIFL_00026</name>
</gene>
<dbReference type="Pfam" id="PF20126">
    <property type="entry name" value="TumE"/>
    <property type="match status" value="1"/>
</dbReference>
<organism evidence="1">
    <name type="scientific">Candidatus Methanophagaceae archaeon ANME-1 ERB6</name>
    <dbReference type="NCBI Taxonomy" id="2759912"/>
    <lineage>
        <taxon>Archaea</taxon>
        <taxon>Methanobacteriati</taxon>
        <taxon>Methanobacteriota</taxon>
        <taxon>Stenosarchaea group</taxon>
        <taxon>Methanomicrobia</taxon>
        <taxon>Candidatus Methanophagales</taxon>
        <taxon>Candidatus Methanophagaceae</taxon>
    </lineage>
</organism>